<dbReference type="AlphaFoldDB" id="A0A428THY9"/>
<reference evidence="2 3" key="1">
    <citation type="submission" date="2017-06" db="EMBL/GenBank/DDBJ databases">
        <title>Cmopartive genomic analysis of Ambrosia Fusariam Clade fungi.</title>
        <authorList>
            <person name="Stajich J.E."/>
            <person name="Carrillo J."/>
            <person name="Kijimoto T."/>
            <person name="Eskalen A."/>
            <person name="O'Donnell K."/>
            <person name="Kasson M."/>
        </authorList>
    </citation>
    <scope>NUCLEOTIDE SEQUENCE [LARGE SCALE GENOMIC DNA]</scope>
    <source>
        <strain evidence="2 3">NRRL 20438</strain>
    </source>
</reference>
<name>A0A428THY9_9HYPO</name>
<gene>
    <name evidence="2" type="ORF">CDV31_011258</name>
</gene>
<feature type="compositionally biased region" description="Polar residues" evidence="1">
    <location>
        <begin position="70"/>
        <end position="80"/>
    </location>
</feature>
<comment type="caution">
    <text evidence="2">The sequence shown here is derived from an EMBL/GenBank/DDBJ whole genome shotgun (WGS) entry which is preliminary data.</text>
</comment>
<evidence type="ECO:0000256" key="1">
    <source>
        <dbReference type="SAM" id="MobiDB-lite"/>
    </source>
</evidence>
<dbReference type="EMBL" id="NIZV01000187">
    <property type="protein sequence ID" value="RSM01642.1"/>
    <property type="molecule type" value="Genomic_DNA"/>
</dbReference>
<evidence type="ECO:0000313" key="3">
    <source>
        <dbReference type="Proteomes" id="UP000288429"/>
    </source>
</evidence>
<sequence length="97" mass="10707">MLGPPTVEVQGPSVAVFNGASDCPGPDDGFSRASSLIRDKWVGCPPRHLARYQHNHKASVRSAQRHLPAQQRQPDSNTQRRPIHTPYAKSIIRSDSL</sequence>
<proteinExistence type="predicted"/>
<accession>A0A428THY9</accession>
<organism evidence="2 3">
    <name type="scientific">Fusarium ambrosium</name>
    <dbReference type="NCBI Taxonomy" id="131363"/>
    <lineage>
        <taxon>Eukaryota</taxon>
        <taxon>Fungi</taxon>
        <taxon>Dikarya</taxon>
        <taxon>Ascomycota</taxon>
        <taxon>Pezizomycotina</taxon>
        <taxon>Sordariomycetes</taxon>
        <taxon>Hypocreomycetidae</taxon>
        <taxon>Hypocreales</taxon>
        <taxon>Nectriaceae</taxon>
        <taxon>Fusarium</taxon>
        <taxon>Fusarium solani species complex</taxon>
    </lineage>
</organism>
<protein>
    <submittedName>
        <fullName evidence="2">Uncharacterized protein</fullName>
    </submittedName>
</protein>
<dbReference type="Proteomes" id="UP000288429">
    <property type="component" value="Unassembled WGS sequence"/>
</dbReference>
<evidence type="ECO:0000313" key="2">
    <source>
        <dbReference type="EMBL" id="RSM01642.1"/>
    </source>
</evidence>
<feature type="region of interest" description="Disordered" evidence="1">
    <location>
        <begin position="54"/>
        <end position="97"/>
    </location>
</feature>
<keyword evidence="3" id="KW-1185">Reference proteome</keyword>